<evidence type="ECO:0000256" key="1">
    <source>
        <dbReference type="ARBA" id="ARBA00001917"/>
    </source>
</evidence>
<dbReference type="CDD" id="cd02809">
    <property type="entry name" value="alpha_hydroxyacid_oxid_FMN"/>
    <property type="match status" value="1"/>
</dbReference>
<dbReference type="GO" id="GO:0005886">
    <property type="term" value="C:plasma membrane"/>
    <property type="evidence" value="ECO:0007669"/>
    <property type="project" value="TreeGrafter"/>
</dbReference>
<keyword evidence="3" id="KW-0288">FMN</keyword>
<dbReference type="GO" id="GO:0004459">
    <property type="term" value="F:L-lactate dehydrogenase (NAD+) activity"/>
    <property type="evidence" value="ECO:0007669"/>
    <property type="project" value="TreeGrafter"/>
</dbReference>
<dbReference type="Gene3D" id="3.20.20.70">
    <property type="entry name" value="Aldolase class I"/>
    <property type="match status" value="1"/>
</dbReference>
<comment type="cofactor">
    <cofactor evidence="1">
        <name>FMN</name>
        <dbReference type="ChEBI" id="CHEBI:58210"/>
    </cofactor>
</comment>
<dbReference type="SUPFAM" id="SSF51395">
    <property type="entry name" value="FMN-linked oxidoreductases"/>
    <property type="match status" value="1"/>
</dbReference>
<proteinExistence type="inferred from homology"/>
<dbReference type="PIRSF" id="PIRSF000138">
    <property type="entry name" value="Al-hdrx_acd_dh"/>
    <property type="match status" value="1"/>
</dbReference>
<dbReference type="Pfam" id="PF01070">
    <property type="entry name" value="FMN_dh"/>
    <property type="match status" value="1"/>
</dbReference>
<evidence type="ECO:0000259" key="6">
    <source>
        <dbReference type="PROSITE" id="PS51349"/>
    </source>
</evidence>
<evidence type="ECO:0000256" key="5">
    <source>
        <dbReference type="ARBA" id="ARBA00024042"/>
    </source>
</evidence>
<protein>
    <submittedName>
        <fullName evidence="7">L-lactate dehydrogenase</fullName>
        <ecNumber evidence="7">1.1.2.3</ecNumber>
    </submittedName>
</protein>
<evidence type="ECO:0000313" key="7">
    <source>
        <dbReference type="EMBL" id="CUS49886.1"/>
    </source>
</evidence>
<dbReference type="InterPro" id="IPR008259">
    <property type="entry name" value="FMN_hydac_DH_AS"/>
</dbReference>
<dbReference type="EMBL" id="CZRL01000008">
    <property type="protein sequence ID" value="CUS49886.1"/>
    <property type="molecule type" value="Genomic_DNA"/>
</dbReference>
<dbReference type="InterPro" id="IPR013785">
    <property type="entry name" value="Aldolase_TIM"/>
</dbReference>
<dbReference type="AlphaFoldDB" id="A0A160TNV3"/>
<reference evidence="7" key="1">
    <citation type="submission" date="2015-10" db="EMBL/GenBank/DDBJ databases">
        <authorList>
            <person name="Gilbert D.G."/>
        </authorList>
    </citation>
    <scope>NUCLEOTIDE SEQUENCE</scope>
</reference>
<gene>
    <name evidence="7" type="ORF">MGWOODY_XGa2971</name>
</gene>
<accession>A0A160TNV3</accession>
<keyword evidence="4 7" id="KW-0560">Oxidoreductase</keyword>
<dbReference type="PANTHER" id="PTHR10578">
    <property type="entry name" value="S -2-HYDROXY-ACID OXIDASE-RELATED"/>
    <property type="match status" value="1"/>
</dbReference>
<dbReference type="InterPro" id="IPR012133">
    <property type="entry name" value="Alpha-hydoxy_acid_DH_FMN"/>
</dbReference>
<dbReference type="EC" id="1.1.2.3" evidence="7"/>
<organism evidence="7">
    <name type="scientific">hydrothermal vent metagenome</name>
    <dbReference type="NCBI Taxonomy" id="652676"/>
    <lineage>
        <taxon>unclassified sequences</taxon>
        <taxon>metagenomes</taxon>
        <taxon>ecological metagenomes</taxon>
    </lineage>
</organism>
<dbReference type="PROSITE" id="PS00557">
    <property type="entry name" value="FMN_HYDROXY_ACID_DH_1"/>
    <property type="match status" value="1"/>
</dbReference>
<dbReference type="GO" id="GO:0010181">
    <property type="term" value="F:FMN binding"/>
    <property type="evidence" value="ECO:0007669"/>
    <property type="project" value="InterPro"/>
</dbReference>
<name>A0A160TNV3_9ZZZZ</name>
<comment type="similarity">
    <text evidence="5">Belongs to the FMN-dependent alpha-hydroxy acid dehydrogenase family.</text>
</comment>
<sequence length="374" mass="41615">MTKKYYCVDDFRVGAQQRMPRVIFDYVDGAAGFETSSRLNRDMIDQIRLMPRVLVDIRERELAKTFLGRTWRLPFGIAPMGMCNLAWPNTDKAFAAAAVDHDIPVCLSTFGSSSIEDMGERASGNGWFQLYVGPSVDDAMDLVQRAKNTGYEYLVLTVDVPVVSIRPREQRQGFEAPFRMRPRQFVDFATHPQWVFHTLVDGVPKPVNVLPANTVVNKPTFTRNEIRGHIDWQFLDQLRERWTGKLILKGVLSADDAVRIRDAGVDAVYVSNHGGRQLDAAPAAIDVLPEIRQAVGGDYPLIFDSGLRSGEGIVKALALGADFVMLGRPFLYASGADGQRGVFRLVDMLKSELLLALAQIGCTDVSHLDQNVLV</sequence>
<dbReference type="InterPro" id="IPR037396">
    <property type="entry name" value="FMN_HAD"/>
</dbReference>
<evidence type="ECO:0000256" key="2">
    <source>
        <dbReference type="ARBA" id="ARBA00022630"/>
    </source>
</evidence>
<dbReference type="GO" id="GO:0004460">
    <property type="term" value="F:L-lactate dehydrogenase (cytochrome) activity"/>
    <property type="evidence" value="ECO:0007669"/>
    <property type="project" value="UniProtKB-EC"/>
</dbReference>
<dbReference type="GO" id="GO:0009060">
    <property type="term" value="P:aerobic respiration"/>
    <property type="evidence" value="ECO:0007669"/>
    <property type="project" value="TreeGrafter"/>
</dbReference>
<keyword evidence="2" id="KW-0285">Flavoprotein</keyword>
<dbReference type="InterPro" id="IPR000262">
    <property type="entry name" value="FMN-dep_DH"/>
</dbReference>
<dbReference type="PANTHER" id="PTHR10578:SF107">
    <property type="entry name" value="2-HYDROXYACID OXIDASE 1"/>
    <property type="match status" value="1"/>
</dbReference>
<dbReference type="PROSITE" id="PS51349">
    <property type="entry name" value="FMN_HYDROXY_ACID_DH_2"/>
    <property type="match status" value="1"/>
</dbReference>
<feature type="domain" description="FMN hydroxy acid dehydrogenase" evidence="6">
    <location>
        <begin position="1"/>
        <end position="374"/>
    </location>
</feature>
<evidence type="ECO:0000256" key="3">
    <source>
        <dbReference type="ARBA" id="ARBA00022643"/>
    </source>
</evidence>
<evidence type="ECO:0000256" key="4">
    <source>
        <dbReference type="ARBA" id="ARBA00023002"/>
    </source>
</evidence>